<accession>A0A6P3ZEB3</accession>
<keyword evidence="1 2" id="KW-0728">SH3 domain</keyword>
<reference evidence="5" key="1">
    <citation type="submission" date="2025-05" db="UniProtKB">
        <authorList>
            <consortium name="RefSeq"/>
        </authorList>
    </citation>
    <scope>NUCLEOTIDE SEQUENCE [LARGE SCALE GENOMIC DNA]</scope>
</reference>
<dbReference type="InParanoid" id="A0A6P3ZEB3"/>
<dbReference type="AlphaFoldDB" id="A0A6P3ZEB3"/>
<keyword evidence="5" id="KW-1185">Reference proteome</keyword>
<dbReference type="PANTHER" id="PTHR14167:SF77">
    <property type="entry name" value="SH3 DOMAIN-CONTAINING PROTEIN 3"/>
    <property type="match status" value="1"/>
</dbReference>
<dbReference type="Proteomes" id="UP001652623">
    <property type="component" value="Chromosome 1"/>
</dbReference>
<proteinExistence type="predicted"/>
<dbReference type="SUPFAM" id="SSF50044">
    <property type="entry name" value="SH3-domain"/>
    <property type="match status" value="1"/>
</dbReference>
<dbReference type="InterPro" id="IPR050384">
    <property type="entry name" value="Endophilin_SH3RF"/>
</dbReference>
<sequence length="353" mass="39381">MDALRKQASKLREQVAKQQQAVIKQFSGTGYESSDVVVIDELEMQRHQQLEKLYRSTRAGKDLQKEIVKAAESFTAIGYKHIETGTKLSEDCCRYGVENINDNILAKGASIYGDARKHVEKEQEEFNKLLSLQVLDPLRAMITGAPLEDARHLAQRYSRMRQEAEAQAAEVSRRQARVREAPSPEHVAKLHAAEAKMQELKANMAVLGKEAAAALAAVESQQQRLTFQRLVSMVCMDYVEGEKTYHLRIAAILGEVEAEMVSEKQRKESAPPVIPSDNFSGQTMYFLAEAMHPFTAASEKELSLSVGDYVVVRKVSPSGWSEGECKGKAGWFPSAYVEKRQRLPTNNGAAEAY</sequence>
<dbReference type="KEGG" id="zju:107412856"/>
<dbReference type="InterPro" id="IPR001452">
    <property type="entry name" value="SH3_domain"/>
</dbReference>
<dbReference type="InterPro" id="IPR027267">
    <property type="entry name" value="AH/BAR_dom_sf"/>
</dbReference>
<dbReference type="InterPro" id="IPR036028">
    <property type="entry name" value="SH3-like_dom_sf"/>
</dbReference>
<dbReference type="RefSeq" id="XP_015876169.3">
    <property type="nucleotide sequence ID" value="XM_016020683.4"/>
</dbReference>
<dbReference type="PRINTS" id="PR00499">
    <property type="entry name" value="P67PHOX"/>
</dbReference>
<evidence type="ECO:0000313" key="5">
    <source>
        <dbReference type="Proteomes" id="UP001652623"/>
    </source>
</evidence>
<organism evidence="5 6">
    <name type="scientific">Ziziphus jujuba</name>
    <name type="common">Chinese jujube</name>
    <name type="synonym">Ziziphus sativa</name>
    <dbReference type="NCBI Taxonomy" id="326968"/>
    <lineage>
        <taxon>Eukaryota</taxon>
        <taxon>Viridiplantae</taxon>
        <taxon>Streptophyta</taxon>
        <taxon>Embryophyta</taxon>
        <taxon>Tracheophyta</taxon>
        <taxon>Spermatophyta</taxon>
        <taxon>Magnoliopsida</taxon>
        <taxon>eudicotyledons</taxon>
        <taxon>Gunneridae</taxon>
        <taxon>Pentapetalae</taxon>
        <taxon>rosids</taxon>
        <taxon>fabids</taxon>
        <taxon>Rosales</taxon>
        <taxon>Rhamnaceae</taxon>
        <taxon>Paliureae</taxon>
        <taxon>Ziziphus</taxon>
    </lineage>
</organism>
<keyword evidence="3" id="KW-0175">Coiled coil</keyword>
<name>A0A6P3ZEB3_ZIZJJ</name>
<dbReference type="GeneID" id="107412856"/>
<evidence type="ECO:0000256" key="1">
    <source>
        <dbReference type="ARBA" id="ARBA00022443"/>
    </source>
</evidence>
<dbReference type="Gene3D" id="1.20.1270.60">
    <property type="entry name" value="Arfaptin homology (AH) domain/BAR domain"/>
    <property type="match status" value="1"/>
</dbReference>
<dbReference type="Gene3D" id="2.30.30.40">
    <property type="entry name" value="SH3 Domains"/>
    <property type="match status" value="1"/>
</dbReference>
<dbReference type="FunCoup" id="A0A6P3ZEB3">
    <property type="interactions" value="1905"/>
</dbReference>
<dbReference type="Pfam" id="PF14604">
    <property type="entry name" value="SH3_9"/>
    <property type="match status" value="1"/>
</dbReference>
<feature type="domain" description="SH3" evidence="4">
    <location>
        <begin position="283"/>
        <end position="342"/>
    </location>
</feature>
<evidence type="ECO:0000256" key="3">
    <source>
        <dbReference type="SAM" id="Coils"/>
    </source>
</evidence>
<dbReference type="PANTHER" id="PTHR14167">
    <property type="entry name" value="SH3 DOMAIN-CONTAINING"/>
    <property type="match status" value="1"/>
</dbReference>
<protein>
    <submittedName>
        <fullName evidence="6">SH3 domain-containing protein 3 isoform X1</fullName>
    </submittedName>
</protein>
<dbReference type="SMART" id="SM00326">
    <property type="entry name" value="SH3"/>
    <property type="match status" value="1"/>
</dbReference>
<evidence type="ECO:0000313" key="6">
    <source>
        <dbReference type="RefSeq" id="XP_015876169.3"/>
    </source>
</evidence>
<feature type="coiled-coil region" evidence="3">
    <location>
        <begin position="147"/>
        <end position="217"/>
    </location>
</feature>
<dbReference type="PROSITE" id="PS50002">
    <property type="entry name" value="SH3"/>
    <property type="match status" value="1"/>
</dbReference>
<reference evidence="6" key="2">
    <citation type="submission" date="2025-08" db="UniProtKB">
        <authorList>
            <consortium name="RefSeq"/>
        </authorList>
    </citation>
    <scope>IDENTIFICATION</scope>
    <source>
        <tissue evidence="6">Seedling</tissue>
    </source>
</reference>
<evidence type="ECO:0000259" key="4">
    <source>
        <dbReference type="PROSITE" id="PS50002"/>
    </source>
</evidence>
<dbReference type="SUPFAM" id="SSF103657">
    <property type="entry name" value="BAR/IMD domain-like"/>
    <property type="match status" value="1"/>
</dbReference>
<evidence type="ECO:0000256" key="2">
    <source>
        <dbReference type="PROSITE-ProRule" id="PRU00192"/>
    </source>
</evidence>
<gene>
    <name evidence="6" type="primary">LOC107412856</name>
</gene>